<name>A0A7L7L933_9BACT</name>
<organism evidence="1 2">
    <name type="scientific">Adhaeribacter radiodurans</name>
    <dbReference type="NCBI Taxonomy" id="2745197"/>
    <lineage>
        <taxon>Bacteria</taxon>
        <taxon>Pseudomonadati</taxon>
        <taxon>Bacteroidota</taxon>
        <taxon>Cytophagia</taxon>
        <taxon>Cytophagales</taxon>
        <taxon>Hymenobacteraceae</taxon>
        <taxon>Adhaeribacter</taxon>
    </lineage>
</organism>
<accession>A0A7L7L933</accession>
<proteinExistence type="predicted"/>
<dbReference type="EMBL" id="CP055153">
    <property type="protein sequence ID" value="QMU29352.1"/>
    <property type="molecule type" value="Genomic_DNA"/>
</dbReference>
<protein>
    <submittedName>
        <fullName evidence="1">Uncharacterized protein</fullName>
    </submittedName>
</protein>
<keyword evidence="2" id="KW-1185">Reference proteome</keyword>
<evidence type="ECO:0000313" key="1">
    <source>
        <dbReference type="EMBL" id="QMU29352.1"/>
    </source>
</evidence>
<dbReference type="Proteomes" id="UP000514509">
    <property type="component" value="Chromosome"/>
</dbReference>
<reference evidence="1 2" key="2">
    <citation type="submission" date="2020-08" db="EMBL/GenBank/DDBJ databases">
        <title>Adhaeribacter dokdonensis sp. nov., isolated from the rhizosphere of Elymus tsukushiensis, a plant native to the Dokdo Islands, Republic of Korea.</title>
        <authorList>
            <person name="Ghim S.Y."/>
        </authorList>
    </citation>
    <scope>NUCLEOTIDE SEQUENCE [LARGE SCALE GENOMIC DNA]</scope>
    <source>
        <strain evidence="1 2">KUDC8001</strain>
    </source>
</reference>
<dbReference type="RefSeq" id="WP_182411811.1">
    <property type="nucleotide sequence ID" value="NZ_CP055153.1"/>
</dbReference>
<reference evidence="1 2" key="1">
    <citation type="submission" date="2020-06" db="EMBL/GenBank/DDBJ databases">
        <authorList>
            <person name="Hwang Y.J."/>
        </authorList>
    </citation>
    <scope>NUCLEOTIDE SEQUENCE [LARGE SCALE GENOMIC DNA]</scope>
    <source>
        <strain evidence="1 2">KUDC8001</strain>
    </source>
</reference>
<dbReference type="KEGG" id="add:HUW48_15495"/>
<dbReference type="AlphaFoldDB" id="A0A7L7L933"/>
<gene>
    <name evidence="1" type="ORF">HUW48_15495</name>
</gene>
<evidence type="ECO:0000313" key="2">
    <source>
        <dbReference type="Proteomes" id="UP000514509"/>
    </source>
</evidence>
<sequence>MQQREITDQENTAWTCVQAYAALNSAAAEKATNIVESNEGKVPVVCTPSGGAQTVRLELDKNWLEELSDEQLEQEITAKQQSS</sequence>